<protein>
    <recommendedName>
        <fullName evidence="3">Transposase</fullName>
    </recommendedName>
</protein>
<evidence type="ECO:0000313" key="2">
    <source>
        <dbReference type="Proteomes" id="UP001250932"/>
    </source>
</evidence>
<evidence type="ECO:0000313" key="1">
    <source>
        <dbReference type="EMBL" id="MDT7043588.1"/>
    </source>
</evidence>
<reference evidence="1 2" key="1">
    <citation type="journal article" date="2023" name="ISME J.">
        <title>Cultivation and genomic characterization of novel and ubiquitous marine nitrite-oxidizing bacteria from the Nitrospirales.</title>
        <authorList>
            <person name="Mueller A.J."/>
            <person name="Daebeler A."/>
            <person name="Herbold C.W."/>
            <person name="Kirkegaard R.H."/>
            <person name="Daims H."/>
        </authorList>
    </citation>
    <scope>NUCLEOTIDE SEQUENCE [LARGE SCALE GENOMIC DNA]</scope>
    <source>
        <strain evidence="1 2">EB</strain>
    </source>
</reference>
<evidence type="ECO:0008006" key="3">
    <source>
        <dbReference type="Google" id="ProtNLM"/>
    </source>
</evidence>
<accession>A0ABU3KBA5</accession>
<dbReference type="EMBL" id="JAQOUE010000001">
    <property type="protein sequence ID" value="MDT7043588.1"/>
    <property type="molecule type" value="Genomic_DNA"/>
</dbReference>
<name>A0ABU3KBA5_9BACT</name>
<proteinExistence type="predicted"/>
<gene>
    <name evidence="1" type="ORF">PPG34_14620</name>
</gene>
<sequence>MTTFNQGRNLQLPRRIPGNLVPVFKTPGRMRLPHKIVGQKKRLVAPAFYVGWQEGANHTEGFSLYTLLEEIPGHSQWSTVSGKTLEDAGFMLPTRRTGREHSHTQINNLNLTLESTRTAA</sequence>
<dbReference type="RefSeq" id="WP_313834154.1">
    <property type="nucleotide sequence ID" value="NZ_JAQOUE010000001.1"/>
</dbReference>
<organism evidence="1 2">
    <name type="scientific">Candidatus Nitronereus thalassa</name>
    <dbReference type="NCBI Taxonomy" id="3020898"/>
    <lineage>
        <taxon>Bacteria</taxon>
        <taxon>Pseudomonadati</taxon>
        <taxon>Nitrospirota</taxon>
        <taxon>Nitrospiria</taxon>
        <taxon>Nitrospirales</taxon>
        <taxon>Nitrospiraceae</taxon>
        <taxon>Candidatus Nitronereus</taxon>
    </lineage>
</organism>
<dbReference type="Proteomes" id="UP001250932">
    <property type="component" value="Unassembled WGS sequence"/>
</dbReference>
<comment type="caution">
    <text evidence="1">The sequence shown here is derived from an EMBL/GenBank/DDBJ whole genome shotgun (WGS) entry which is preliminary data.</text>
</comment>
<keyword evidence="2" id="KW-1185">Reference proteome</keyword>